<protein>
    <submittedName>
        <fullName evidence="1">Uncharacterized protein</fullName>
    </submittedName>
</protein>
<reference evidence="1" key="1">
    <citation type="submission" date="2018-11" db="EMBL/GenBank/DDBJ databases">
        <authorList>
            <consortium name="Genoscope - CEA"/>
            <person name="William W."/>
        </authorList>
    </citation>
    <scope>NUCLEOTIDE SEQUENCE</scope>
</reference>
<dbReference type="EMBL" id="LR031875">
    <property type="protein sequence ID" value="VDD32843.1"/>
    <property type="molecule type" value="Genomic_DNA"/>
</dbReference>
<organism evidence="1">
    <name type="scientific">Brassica oleracea</name>
    <name type="common">Wild cabbage</name>
    <dbReference type="NCBI Taxonomy" id="3712"/>
    <lineage>
        <taxon>Eukaryota</taxon>
        <taxon>Viridiplantae</taxon>
        <taxon>Streptophyta</taxon>
        <taxon>Embryophyta</taxon>
        <taxon>Tracheophyta</taxon>
        <taxon>Spermatophyta</taxon>
        <taxon>Magnoliopsida</taxon>
        <taxon>eudicotyledons</taxon>
        <taxon>Gunneridae</taxon>
        <taxon>Pentapetalae</taxon>
        <taxon>rosids</taxon>
        <taxon>malvids</taxon>
        <taxon>Brassicales</taxon>
        <taxon>Brassicaceae</taxon>
        <taxon>Brassiceae</taxon>
        <taxon>Brassica</taxon>
    </lineage>
</organism>
<gene>
    <name evidence="1" type="ORF">BOLC9T58166H</name>
</gene>
<accession>A0A3P6DN83</accession>
<name>A0A3P6DN83_BRAOL</name>
<dbReference type="AlphaFoldDB" id="A0A3P6DN83"/>
<evidence type="ECO:0000313" key="1">
    <source>
        <dbReference type="EMBL" id="VDD32843.1"/>
    </source>
</evidence>
<sequence>MISASRTVIRLLKRIESICLERNSSAEDGKSLDR</sequence>
<proteinExistence type="predicted"/>